<feature type="compositionally biased region" description="Low complexity" evidence="1">
    <location>
        <begin position="77"/>
        <end position="97"/>
    </location>
</feature>
<evidence type="ECO:0000313" key="3">
    <source>
        <dbReference type="Proteomes" id="UP000823388"/>
    </source>
</evidence>
<proteinExistence type="predicted"/>
<accession>A0A8T0NR18</accession>
<keyword evidence="3" id="KW-1185">Reference proteome</keyword>
<feature type="region of interest" description="Disordered" evidence="1">
    <location>
        <begin position="216"/>
        <end position="251"/>
    </location>
</feature>
<dbReference type="Proteomes" id="UP000823388">
    <property type="component" value="Chromosome 9K"/>
</dbReference>
<reference evidence="2" key="1">
    <citation type="submission" date="2020-05" db="EMBL/GenBank/DDBJ databases">
        <title>WGS assembly of Panicum virgatum.</title>
        <authorList>
            <person name="Lovell J.T."/>
            <person name="Jenkins J."/>
            <person name="Shu S."/>
            <person name="Juenger T.E."/>
            <person name="Schmutz J."/>
        </authorList>
    </citation>
    <scope>NUCLEOTIDE SEQUENCE</scope>
    <source>
        <strain evidence="2">AP13</strain>
    </source>
</reference>
<dbReference type="EMBL" id="CM029053">
    <property type="protein sequence ID" value="KAG2550995.1"/>
    <property type="molecule type" value="Genomic_DNA"/>
</dbReference>
<comment type="caution">
    <text evidence="2">The sequence shown here is derived from an EMBL/GenBank/DDBJ whole genome shotgun (WGS) entry which is preliminary data.</text>
</comment>
<feature type="compositionally biased region" description="Basic and acidic residues" evidence="1">
    <location>
        <begin position="140"/>
        <end position="151"/>
    </location>
</feature>
<dbReference type="AlphaFoldDB" id="A0A8T0NR18"/>
<feature type="region of interest" description="Disordered" evidence="1">
    <location>
        <begin position="62"/>
        <end position="97"/>
    </location>
</feature>
<sequence length="251" mass="25949">MGRTSHGRSSYPCGDDGSSSPEYTSATPPNSQTLVTPPELLLRGMIAARRGAPFSMIAGSSSSIVPATPSPPPPPAATEHTGPTPTGTTMATARTGSCPTAAVAANARPGLRHRIIKTGHDPAETSGSGAARRPHPQVRGRPEHSGGDRSGRWRVVAADGTTHRRRNSARLRGDGGVLARRIGGSGSTSAHAQARWIGSAWRRISAATADWLGGEADAARQRGGTTASAQRRRRLAGHGWGLPPTLARVGH</sequence>
<gene>
    <name evidence="2" type="ORF">PVAP13_9KG366101</name>
</gene>
<organism evidence="2 3">
    <name type="scientific">Panicum virgatum</name>
    <name type="common">Blackwell switchgrass</name>
    <dbReference type="NCBI Taxonomy" id="38727"/>
    <lineage>
        <taxon>Eukaryota</taxon>
        <taxon>Viridiplantae</taxon>
        <taxon>Streptophyta</taxon>
        <taxon>Embryophyta</taxon>
        <taxon>Tracheophyta</taxon>
        <taxon>Spermatophyta</taxon>
        <taxon>Magnoliopsida</taxon>
        <taxon>Liliopsida</taxon>
        <taxon>Poales</taxon>
        <taxon>Poaceae</taxon>
        <taxon>PACMAD clade</taxon>
        <taxon>Panicoideae</taxon>
        <taxon>Panicodae</taxon>
        <taxon>Paniceae</taxon>
        <taxon>Panicinae</taxon>
        <taxon>Panicum</taxon>
        <taxon>Panicum sect. Hiantes</taxon>
    </lineage>
</organism>
<evidence type="ECO:0000256" key="1">
    <source>
        <dbReference type="SAM" id="MobiDB-lite"/>
    </source>
</evidence>
<feature type="compositionally biased region" description="Polar residues" evidence="1">
    <location>
        <begin position="17"/>
        <end position="35"/>
    </location>
</feature>
<feature type="region of interest" description="Disordered" evidence="1">
    <location>
        <begin position="1"/>
        <end position="37"/>
    </location>
</feature>
<protein>
    <submittedName>
        <fullName evidence="2">Uncharacterized protein</fullName>
    </submittedName>
</protein>
<evidence type="ECO:0000313" key="2">
    <source>
        <dbReference type="EMBL" id="KAG2550995.1"/>
    </source>
</evidence>
<name>A0A8T0NR18_PANVG</name>
<feature type="region of interest" description="Disordered" evidence="1">
    <location>
        <begin position="119"/>
        <end position="152"/>
    </location>
</feature>